<accession>A0A4V3XGW9</accession>
<evidence type="ECO:0000313" key="1">
    <source>
        <dbReference type="EMBL" id="THH23043.1"/>
    </source>
</evidence>
<sequence>MTSFLGCFGALFPRNSRTRALAVLAEEDDDLEVLIESASNSDVSSEGSSLSSHGDTVTSASSFRGMGSLSGKAIMAVGNMVIKGIEVVDIQVRLRRIASQLDRDGAGMSSVATIDLIELQRAGLYPPKVRRRAMQLVMLVMCRRAPYRQLVQAVLQQPLEEIRLFLEQLWCLKISSENLVPRLIAQLSEEDNAAYQEKRQSSLSDRFCDLILTIIKKHPSILLDSDHSSSLFGVVLYSIGMGRGDEIDLSEWDETDVQIFIRKLNSLRQSAWLVLPFVYYLFLVLNEKLRRSCLNLEECPFLSTTMALENGSRKILDHREILDSFCDIVSDIVETRPSLLCRAFSVEEVSDILALLFERRHFRSIISTLLASSSEDVRHCLFKLARSPRPNTRQPGFLIDIDEREVIARTERQANFSDLLRRIFDWHPHFLHEVFDREKFTVLIITAVDDAGIPPNWQNTHLLMYHFANRGSLSPLRDCFTRFVVDVPPAQP</sequence>
<comment type="caution">
    <text evidence="1">The sequence shown here is derived from an EMBL/GenBank/DDBJ whole genome shotgun (WGS) entry which is preliminary data.</text>
</comment>
<reference evidence="1 2" key="1">
    <citation type="submission" date="2019-02" db="EMBL/GenBank/DDBJ databases">
        <title>Genome sequencing of the rare red list fungi Antrodiella citrinella (Flaviporus citrinellus).</title>
        <authorList>
            <person name="Buettner E."/>
            <person name="Kellner H."/>
        </authorList>
    </citation>
    <scope>NUCLEOTIDE SEQUENCE [LARGE SCALE GENOMIC DNA]</scope>
    <source>
        <strain evidence="1 2">DSM 108506</strain>
    </source>
</reference>
<organism evidence="1 2">
    <name type="scientific">Antrodiella citrinella</name>
    <dbReference type="NCBI Taxonomy" id="2447956"/>
    <lineage>
        <taxon>Eukaryota</taxon>
        <taxon>Fungi</taxon>
        <taxon>Dikarya</taxon>
        <taxon>Basidiomycota</taxon>
        <taxon>Agaricomycotina</taxon>
        <taxon>Agaricomycetes</taxon>
        <taxon>Polyporales</taxon>
        <taxon>Steccherinaceae</taxon>
        <taxon>Antrodiella</taxon>
    </lineage>
</organism>
<dbReference type="Proteomes" id="UP000308730">
    <property type="component" value="Unassembled WGS sequence"/>
</dbReference>
<dbReference type="EMBL" id="SGPM01000404">
    <property type="protein sequence ID" value="THH23043.1"/>
    <property type="molecule type" value="Genomic_DNA"/>
</dbReference>
<dbReference type="AlphaFoldDB" id="A0A4V3XGW9"/>
<proteinExistence type="predicted"/>
<keyword evidence="2" id="KW-1185">Reference proteome</keyword>
<name>A0A4V3XGW9_9APHY</name>
<dbReference type="OrthoDB" id="3001418at2759"/>
<evidence type="ECO:0000313" key="2">
    <source>
        <dbReference type="Proteomes" id="UP000308730"/>
    </source>
</evidence>
<protein>
    <submittedName>
        <fullName evidence="1">Uncharacterized protein</fullName>
    </submittedName>
</protein>
<gene>
    <name evidence="1" type="ORF">EUX98_g8134</name>
</gene>